<dbReference type="InterPro" id="IPR009181">
    <property type="entry name" value="Methan_mark_8"/>
</dbReference>
<dbReference type="NCBIfam" id="TIGR03275">
    <property type="entry name" value="methan_mark_8"/>
    <property type="match status" value="1"/>
</dbReference>
<dbReference type="PIRSF" id="PIRSF004929">
    <property type="entry name" value="UCP004929"/>
    <property type="match status" value="1"/>
</dbReference>
<gene>
    <name evidence="1" type="ORF">ASZ90_010384</name>
</gene>
<protein>
    <recommendedName>
        <fullName evidence="2">Methanogenesis marker protein 8</fullName>
    </recommendedName>
</protein>
<name>A0A0W8FG87_9ZZZZ</name>
<reference evidence="1" key="1">
    <citation type="journal article" date="2015" name="Proc. Natl. Acad. Sci. U.S.A.">
        <title>Networks of energetic and metabolic interactions define dynamics in microbial communities.</title>
        <authorList>
            <person name="Embree M."/>
            <person name="Liu J.K."/>
            <person name="Al-Bassam M.M."/>
            <person name="Zengler K."/>
        </authorList>
    </citation>
    <scope>NUCLEOTIDE SEQUENCE</scope>
</reference>
<dbReference type="AlphaFoldDB" id="A0A0W8FG87"/>
<comment type="caution">
    <text evidence="1">The sequence shown here is derived from an EMBL/GenBank/DDBJ whole genome shotgun (WGS) entry which is preliminary data.</text>
</comment>
<organism evidence="1">
    <name type="scientific">hydrocarbon metagenome</name>
    <dbReference type="NCBI Taxonomy" id="938273"/>
    <lineage>
        <taxon>unclassified sequences</taxon>
        <taxon>metagenomes</taxon>
        <taxon>ecological metagenomes</taxon>
    </lineage>
</organism>
<accession>A0A0W8FG87</accession>
<sequence>MPRSIGKVVGQMQDEHIIEAIGRCRVVIRNGSVIEVGEPVLDRCPLAERFACPVNEITKEAVRANIEHRISSFGMCTKDRDVLSARDFVVFGASELLSGGIRRGLIDSAVTVCDGAGTVVTDNPLLVQGIGGRMSGLVRTTPIPEVIERIRQHGGHVLDPETAAIDQAAGVALASSLGYRRIAATTARPDEALAIRARHPETLIVGVHITGLTGSEAEQLVSVADLVTACASRTVREAAGRVALLQAGISIPVFAVTPPGREIILAKLGETGQQMLVHGARLPIEGGRAPHPLV</sequence>
<proteinExistence type="predicted"/>
<dbReference type="Pfam" id="PF09872">
    <property type="entry name" value="DUF2099"/>
    <property type="match status" value="1"/>
</dbReference>
<evidence type="ECO:0008006" key="2">
    <source>
        <dbReference type="Google" id="ProtNLM"/>
    </source>
</evidence>
<evidence type="ECO:0000313" key="1">
    <source>
        <dbReference type="EMBL" id="KUG19882.1"/>
    </source>
</evidence>
<dbReference type="EMBL" id="LNQE01001248">
    <property type="protein sequence ID" value="KUG19882.1"/>
    <property type="molecule type" value="Genomic_DNA"/>
</dbReference>